<feature type="chain" id="PRO_5027738761" evidence="2">
    <location>
        <begin position="37"/>
        <end position="744"/>
    </location>
</feature>
<name>A0A7C4QQ07_9PLAN</name>
<protein>
    <submittedName>
        <fullName evidence="3">Uncharacterized protein</fullName>
    </submittedName>
</protein>
<dbReference type="AlphaFoldDB" id="A0A7C4QQ07"/>
<evidence type="ECO:0000313" key="3">
    <source>
        <dbReference type="EMBL" id="HGT39445.1"/>
    </source>
</evidence>
<proteinExistence type="predicted"/>
<sequence>MAVKTDERNGLRRQRRWTNRLAAAALLAVLAASAGALEVGTAQPGLKGIFSEQVPAELSAEAFAPLGPNWKEWGEQTAAAIQRFYALEGDAATQRQHLADLKARLAVMEKALQDARYASIHLPLISLHSPLARRVALAEALLDTLEADPQAAHARRIAAKANAVGAALDALERDVKTFPGGPAWLNYIKADDLRSALTGSPDQEATTGALNATKSRLAKRETLTDESQKQFLSRPAFLALEAAIAEHLAALAAPLPADNSAALRDELKKLVAALEDYEASASSSAAREARAVWRKVRELAADGGDRLQTVLSTHYFNFNVRIVASEQFLSRLLADARTETGQVRDYILGANVGGWQTTSTTVSVDLKPAADRVRFDLVLNGTVQSNTAGTTSEATVYTSGYHTFVGRKEVSFDGTTFRTQPGTLSVVATNTPTGATTRYSGGLFGRAAERIAMQEAANRRGASEAIARSRIYDRVLPKFNAEVDSAFADSGKRLENELFAGLRATGLYPDAQRYQSTDQSLRLSTRLMADEELGGGAAAPQLLPEQTGATLALHESVVNNAIDRLELAGKTLTEEELRKHVEQFLSKALAREFKFRAPEAAAAAPAPVEQTAEEEEEDKTPAKLAFAEQDPLRVQFRNGMLILTIRAGLVREGKDPIPTQQITAPIYFKVEGDKILATRDALEIVGVDGDIRPIERRVMNSKISAALPDRAVSARFQLQGPKRTVQAQVSRIHMVDGWITVTAN</sequence>
<feature type="signal peptide" evidence="2">
    <location>
        <begin position="1"/>
        <end position="36"/>
    </location>
</feature>
<feature type="region of interest" description="Disordered" evidence="1">
    <location>
        <begin position="600"/>
        <end position="621"/>
    </location>
</feature>
<evidence type="ECO:0000256" key="1">
    <source>
        <dbReference type="SAM" id="MobiDB-lite"/>
    </source>
</evidence>
<gene>
    <name evidence="3" type="ORF">ENS64_09325</name>
</gene>
<dbReference type="EMBL" id="DSVQ01000012">
    <property type="protein sequence ID" value="HGT39445.1"/>
    <property type="molecule type" value="Genomic_DNA"/>
</dbReference>
<organism evidence="3">
    <name type="scientific">Schlesneria paludicola</name>
    <dbReference type="NCBI Taxonomy" id="360056"/>
    <lineage>
        <taxon>Bacteria</taxon>
        <taxon>Pseudomonadati</taxon>
        <taxon>Planctomycetota</taxon>
        <taxon>Planctomycetia</taxon>
        <taxon>Planctomycetales</taxon>
        <taxon>Planctomycetaceae</taxon>
        <taxon>Schlesneria</taxon>
    </lineage>
</organism>
<feature type="compositionally biased region" description="Low complexity" evidence="1">
    <location>
        <begin position="600"/>
        <end position="610"/>
    </location>
</feature>
<comment type="caution">
    <text evidence="3">The sequence shown here is derived from an EMBL/GenBank/DDBJ whole genome shotgun (WGS) entry which is preliminary data.</text>
</comment>
<evidence type="ECO:0000256" key="2">
    <source>
        <dbReference type="SAM" id="SignalP"/>
    </source>
</evidence>
<reference evidence="3" key="1">
    <citation type="journal article" date="2020" name="mSystems">
        <title>Genome- and Community-Level Interaction Insights into Carbon Utilization and Element Cycling Functions of Hydrothermarchaeota in Hydrothermal Sediment.</title>
        <authorList>
            <person name="Zhou Z."/>
            <person name="Liu Y."/>
            <person name="Xu W."/>
            <person name="Pan J."/>
            <person name="Luo Z.H."/>
            <person name="Li M."/>
        </authorList>
    </citation>
    <scope>NUCLEOTIDE SEQUENCE [LARGE SCALE GENOMIC DNA]</scope>
    <source>
        <strain evidence="3">SpSt-508</strain>
    </source>
</reference>
<accession>A0A7C4QQ07</accession>
<keyword evidence="2" id="KW-0732">Signal</keyword>